<protein>
    <submittedName>
        <fullName evidence="6">Uncharacterized protein</fullName>
    </submittedName>
</protein>
<dbReference type="PANTHER" id="PTHR16011">
    <property type="entry name" value="IFT57/HIPPI"/>
    <property type="match status" value="1"/>
</dbReference>
<dbReference type="AlphaFoldDB" id="A0A1Y2APL3"/>
<evidence type="ECO:0000256" key="2">
    <source>
        <dbReference type="ARBA" id="ARBA00009415"/>
    </source>
</evidence>
<dbReference type="Pfam" id="PF10498">
    <property type="entry name" value="IFT57"/>
    <property type="match status" value="1"/>
</dbReference>
<evidence type="ECO:0000256" key="1">
    <source>
        <dbReference type="ARBA" id="ARBA00004138"/>
    </source>
</evidence>
<accession>A0A1Y2APL3</accession>
<keyword evidence="7" id="KW-1185">Reference proteome</keyword>
<dbReference type="GO" id="GO:0005794">
    <property type="term" value="C:Golgi apparatus"/>
    <property type="evidence" value="ECO:0007669"/>
    <property type="project" value="TreeGrafter"/>
</dbReference>
<evidence type="ECO:0000313" key="7">
    <source>
        <dbReference type="Proteomes" id="UP000193920"/>
    </source>
</evidence>
<evidence type="ECO:0000256" key="3">
    <source>
        <dbReference type="ARBA" id="ARBA00023069"/>
    </source>
</evidence>
<dbReference type="STRING" id="1754190.A0A1Y2APL3"/>
<name>A0A1Y2APL3_9FUNG</name>
<evidence type="ECO:0000256" key="5">
    <source>
        <dbReference type="SAM" id="Coils"/>
    </source>
</evidence>
<sequence length="404" mass="46559">MSSGAIIQNNTPYYVMSDILDRLKLLKYLTNFCKPMNLKPLTPYYFTQQSSNPNEQFYYFTSLFTWLLKLMNINFERPGQFDDPNAVSTNILSAIKENNIPFDYGPNKIKQGYGDAIIYLLVTLADKALEARKFVYQKPIHLSNDNPEEAEVDEDAEVTTDSIEEVISDEVENEDEMFIDNLSFNNQSQAQEEEEIKPAVSTKPAVDPTQWKLEVERAAPLLKIHITNDNKDWRVHLDQINIHNNKITSSLVDTKSKLERLHKEIEKTLEKISSRETYINTQFESQIEENREIQDQLSILKQKYMNSSANVNDLTNQLSQISEDLDNVKLMIDEFGNGMTDSKPLAEIKQSNARLKNEIKQMNLRIGVIEHTLLSAKMKTKALSDFNSYGNNESLKNQMTYDII</sequence>
<gene>
    <name evidence="6" type="ORF">LY90DRAFT_115805</name>
</gene>
<dbReference type="GO" id="GO:0005815">
    <property type="term" value="C:microtubule organizing center"/>
    <property type="evidence" value="ECO:0007669"/>
    <property type="project" value="TreeGrafter"/>
</dbReference>
<keyword evidence="5" id="KW-0175">Coiled coil</keyword>
<evidence type="ECO:0000256" key="4">
    <source>
        <dbReference type="ARBA" id="ARBA00023273"/>
    </source>
</evidence>
<evidence type="ECO:0000313" key="6">
    <source>
        <dbReference type="EMBL" id="ORY24528.1"/>
    </source>
</evidence>
<dbReference type="EMBL" id="MCOG01000221">
    <property type="protein sequence ID" value="ORY24528.1"/>
    <property type="molecule type" value="Genomic_DNA"/>
</dbReference>
<dbReference type="GO" id="GO:1905515">
    <property type="term" value="P:non-motile cilium assembly"/>
    <property type="evidence" value="ECO:0007669"/>
    <property type="project" value="TreeGrafter"/>
</dbReference>
<comment type="subcellular location">
    <subcellularLocation>
        <location evidence="1">Cell projection</location>
        <location evidence="1">Cilium</location>
    </subcellularLocation>
</comment>
<dbReference type="GO" id="GO:0030992">
    <property type="term" value="C:intraciliary transport particle B"/>
    <property type="evidence" value="ECO:0007669"/>
    <property type="project" value="TreeGrafter"/>
</dbReference>
<dbReference type="GO" id="GO:0005929">
    <property type="term" value="C:cilium"/>
    <property type="evidence" value="ECO:0007669"/>
    <property type="project" value="UniProtKB-SubCell"/>
</dbReference>
<comment type="similarity">
    <text evidence="2">Belongs to the IFT57 family.</text>
</comment>
<proteinExistence type="inferred from homology"/>
<keyword evidence="4" id="KW-0966">Cell projection</keyword>
<dbReference type="InterPro" id="IPR019530">
    <property type="entry name" value="Intra-flagellar_transport_57"/>
</dbReference>
<dbReference type="Proteomes" id="UP000193920">
    <property type="component" value="Unassembled WGS sequence"/>
</dbReference>
<reference evidence="6 7" key="1">
    <citation type="submission" date="2016-08" db="EMBL/GenBank/DDBJ databases">
        <title>A Parts List for Fungal Cellulosomes Revealed by Comparative Genomics.</title>
        <authorList>
            <consortium name="DOE Joint Genome Institute"/>
            <person name="Haitjema C.H."/>
            <person name="Gilmore S.P."/>
            <person name="Henske J.K."/>
            <person name="Solomon K.V."/>
            <person name="De Groot R."/>
            <person name="Kuo A."/>
            <person name="Mondo S.J."/>
            <person name="Salamov A.A."/>
            <person name="Labutti K."/>
            <person name="Zhao Z."/>
            <person name="Chiniquy J."/>
            <person name="Barry K."/>
            <person name="Brewer H.M."/>
            <person name="Purvine S.O."/>
            <person name="Wright A.T."/>
            <person name="Boxma B."/>
            <person name="Van Alen T."/>
            <person name="Hackstein J.H."/>
            <person name="Baker S.E."/>
            <person name="Grigoriev I.V."/>
            <person name="O'Malley M.A."/>
        </authorList>
    </citation>
    <scope>NUCLEOTIDE SEQUENCE [LARGE SCALE GENOMIC DNA]</scope>
    <source>
        <strain evidence="6 7">G1</strain>
    </source>
</reference>
<dbReference type="GO" id="GO:0042073">
    <property type="term" value="P:intraciliary transport"/>
    <property type="evidence" value="ECO:0007669"/>
    <property type="project" value="TreeGrafter"/>
</dbReference>
<keyword evidence="3" id="KW-0969">Cilium</keyword>
<feature type="coiled-coil region" evidence="5">
    <location>
        <begin position="251"/>
        <end position="365"/>
    </location>
</feature>
<dbReference type="OrthoDB" id="423881at2759"/>
<organism evidence="6 7">
    <name type="scientific">Neocallimastix californiae</name>
    <dbReference type="NCBI Taxonomy" id="1754190"/>
    <lineage>
        <taxon>Eukaryota</taxon>
        <taxon>Fungi</taxon>
        <taxon>Fungi incertae sedis</taxon>
        <taxon>Chytridiomycota</taxon>
        <taxon>Chytridiomycota incertae sedis</taxon>
        <taxon>Neocallimastigomycetes</taxon>
        <taxon>Neocallimastigales</taxon>
        <taxon>Neocallimastigaceae</taxon>
        <taxon>Neocallimastix</taxon>
    </lineage>
</organism>
<comment type="caution">
    <text evidence="6">The sequence shown here is derived from an EMBL/GenBank/DDBJ whole genome shotgun (WGS) entry which is preliminary data.</text>
</comment>
<dbReference type="PANTHER" id="PTHR16011:SF0">
    <property type="entry name" value="INTRAFLAGELLAR TRANSPORT PROTEIN 57 HOMOLOG"/>
    <property type="match status" value="1"/>
</dbReference>